<keyword evidence="2 6" id="KW-0812">Transmembrane</keyword>
<dbReference type="GO" id="GO:0005789">
    <property type="term" value="C:endoplasmic reticulum membrane"/>
    <property type="evidence" value="ECO:0007669"/>
    <property type="project" value="TreeGrafter"/>
</dbReference>
<gene>
    <name evidence="8" type="ORF">LOD99_13572</name>
</gene>
<feature type="transmembrane region" description="Helical" evidence="6">
    <location>
        <begin position="160"/>
        <end position="178"/>
    </location>
</feature>
<feature type="domain" description="VTT" evidence="7">
    <location>
        <begin position="92"/>
        <end position="211"/>
    </location>
</feature>
<dbReference type="InterPro" id="IPR032816">
    <property type="entry name" value="VTT_dom"/>
</dbReference>
<dbReference type="EMBL" id="JAKMXF010000022">
    <property type="protein sequence ID" value="KAI6660848.1"/>
    <property type="molecule type" value="Genomic_DNA"/>
</dbReference>
<feature type="transmembrane region" description="Helical" evidence="6">
    <location>
        <begin position="190"/>
        <end position="212"/>
    </location>
</feature>
<dbReference type="InterPro" id="IPR045014">
    <property type="entry name" value="TM41A/B"/>
</dbReference>
<keyword evidence="4 6" id="KW-0472">Membrane</keyword>
<proteinExistence type="inferred from homology"/>
<keyword evidence="3 6" id="KW-1133">Transmembrane helix</keyword>
<reference evidence="8 9" key="1">
    <citation type="journal article" date="2023" name="BMC Biol.">
        <title>The compact genome of the sponge Oopsacas minuta (Hexactinellida) is lacking key metazoan core genes.</title>
        <authorList>
            <person name="Santini S."/>
            <person name="Schenkelaars Q."/>
            <person name="Jourda C."/>
            <person name="Duchesne M."/>
            <person name="Belahbib H."/>
            <person name="Rocher C."/>
            <person name="Selva M."/>
            <person name="Riesgo A."/>
            <person name="Vervoort M."/>
            <person name="Leys S.P."/>
            <person name="Kodjabachian L."/>
            <person name="Le Bivic A."/>
            <person name="Borchiellini C."/>
            <person name="Claverie J.M."/>
            <person name="Renard E."/>
        </authorList>
    </citation>
    <scope>NUCLEOTIDE SEQUENCE [LARGE SCALE GENOMIC DNA]</scope>
    <source>
        <strain evidence="8">SPO-2</strain>
    </source>
</reference>
<feature type="transmembrane region" description="Helical" evidence="6">
    <location>
        <begin position="103"/>
        <end position="129"/>
    </location>
</feature>
<feature type="transmembrane region" description="Helical" evidence="6">
    <location>
        <begin position="224"/>
        <end position="245"/>
    </location>
</feature>
<dbReference type="GO" id="GO:0000045">
    <property type="term" value="P:autophagosome assembly"/>
    <property type="evidence" value="ECO:0007669"/>
    <property type="project" value="TreeGrafter"/>
</dbReference>
<evidence type="ECO:0000256" key="2">
    <source>
        <dbReference type="ARBA" id="ARBA00022692"/>
    </source>
</evidence>
<evidence type="ECO:0000259" key="7">
    <source>
        <dbReference type="Pfam" id="PF09335"/>
    </source>
</evidence>
<dbReference type="Proteomes" id="UP001165289">
    <property type="component" value="Unassembled WGS sequence"/>
</dbReference>
<accession>A0AAV7KJ13</accession>
<feature type="transmembrane region" description="Helical" evidence="6">
    <location>
        <begin position="16"/>
        <end position="35"/>
    </location>
</feature>
<comment type="subcellular location">
    <subcellularLocation>
        <location evidence="1">Membrane</location>
        <topology evidence="1">Multi-pass membrane protein</topology>
    </subcellularLocation>
</comment>
<comment type="caution">
    <text evidence="8">The sequence shown here is derived from an EMBL/GenBank/DDBJ whole genome shotgun (WGS) entry which is preliminary data.</text>
</comment>
<dbReference type="Pfam" id="PF09335">
    <property type="entry name" value="VTT_dom"/>
    <property type="match status" value="1"/>
</dbReference>
<evidence type="ECO:0000256" key="1">
    <source>
        <dbReference type="ARBA" id="ARBA00004141"/>
    </source>
</evidence>
<dbReference type="AlphaFoldDB" id="A0AAV7KJ13"/>
<sequence length="262" mass="29310">MDEAQTSTSNSHSRSLQLLVTLFLISLSLIAIVFYNMPDMEESERASIKLPRDIEDAKELGRVLSRYKETHLIFVTLGVFTTYIFLQTFAIPGSIGLSILSGFLFPFPLALLLVCTCSTIGATNCYLLANLIGSSLISRFNFRDRISNWKDKIDKHKDHLIYYIIFLRITPFLPNWFINIAAPQIGVSLIPFIIGTFCGVAPPSFIFIRAGTTLYTLTTTGDALSLNSILITALLAVLSLSPVAYKKWTDYRELPVDPMHTD</sequence>
<comment type="similarity">
    <text evidence="5">Belongs to the TMEM41 family.</text>
</comment>
<evidence type="ECO:0000256" key="5">
    <source>
        <dbReference type="ARBA" id="ARBA00025797"/>
    </source>
</evidence>
<dbReference type="PANTHER" id="PTHR43220">
    <property type="match status" value="1"/>
</dbReference>
<dbReference type="PANTHER" id="PTHR43220:SF18">
    <property type="entry name" value="TRANSMEMBRANE PROTEIN 41B"/>
    <property type="match status" value="1"/>
</dbReference>
<feature type="transmembrane region" description="Helical" evidence="6">
    <location>
        <begin position="72"/>
        <end position="91"/>
    </location>
</feature>
<organism evidence="8 9">
    <name type="scientific">Oopsacas minuta</name>
    <dbReference type="NCBI Taxonomy" id="111878"/>
    <lineage>
        <taxon>Eukaryota</taxon>
        <taxon>Metazoa</taxon>
        <taxon>Porifera</taxon>
        <taxon>Hexactinellida</taxon>
        <taxon>Hexasterophora</taxon>
        <taxon>Lyssacinosida</taxon>
        <taxon>Leucopsacidae</taxon>
        <taxon>Oopsacas</taxon>
    </lineage>
</organism>
<keyword evidence="9" id="KW-1185">Reference proteome</keyword>
<evidence type="ECO:0000313" key="9">
    <source>
        <dbReference type="Proteomes" id="UP001165289"/>
    </source>
</evidence>
<evidence type="ECO:0000256" key="4">
    <source>
        <dbReference type="ARBA" id="ARBA00023136"/>
    </source>
</evidence>
<evidence type="ECO:0000256" key="6">
    <source>
        <dbReference type="SAM" id="Phobius"/>
    </source>
</evidence>
<name>A0AAV7KJ13_9METZ</name>
<protein>
    <recommendedName>
        <fullName evidence="7">VTT domain-containing protein</fullName>
    </recommendedName>
</protein>
<evidence type="ECO:0000256" key="3">
    <source>
        <dbReference type="ARBA" id="ARBA00022989"/>
    </source>
</evidence>
<evidence type="ECO:0000313" key="8">
    <source>
        <dbReference type="EMBL" id="KAI6660848.1"/>
    </source>
</evidence>